<dbReference type="PANTHER" id="PTHR43369">
    <property type="entry name" value="PHOSPHORIBOSYLGLYCINAMIDE FORMYLTRANSFERASE"/>
    <property type="match status" value="1"/>
</dbReference>
<dbReference type="FunFam" id="3.40.50.170:FF:000008">
    <property type="entry name" value="Phosphoribosylglycinamide formyltransferase"/>
    <property type="match status" value="1"/>
</dbReference>
<dbReference type="AlphaFoldDB" id="A0A366IIJ1"/>
<accession>A0A366IIJ1</accession>
<dbReference type="InterPro" id="IPR036477">
    <property type="entry name" value="Formyl_transf_N_sf"/>
</dbReference>
<keyword evidence="7" id="KW-1185">Reference proteome</keyword>
<proteinExistence type="inferred from homology"/>
<dbReference type="UniPathway" id="UPA00074">
    <property type="reaction ID" value="UER00126"/>
</dbReference>
<evidence type="ECO:0000256" key="1">
    <source>
        <dbReference type="ARBA" id="ARBA00005054"/>
    </source>
</evidence>
<dbReference type="Gene3D" id="3.40.50.170">
    <property type="entry name" value="Formyl transferase, N-terminal domain"/>
    <property type="match status" value="1"/>
</dbReference>
<comment type="caution">
    <text evidence="6">The sequence shown here is derived from an EMBL/GenBank/DDBJ whole genome shotgun (WGS) entry which is preliminary data.</text>
</comment>
<feature type="binding site" evidence="4">
    <location>
        <begin position="102"/>
        <end position="105"/>
    </location>
    <ligand>
        <name>(6R)-10-formyltetrahydrofolate</name>
        <dbReference type="ChEBI" id="CHEBI:195366"/>
    </ligand>
</feature>
<evidence type="ECO:0000256" key="2">
    <source>
        <dbReference type="ARBA" id="ARBA00022679"/>
    </source>
</evidence>
<organism evidence="6 7">
    <name type="scientific">Brevibacterium celere</name>
    <dbReference type="NCBI Taxonomy" id="225845"/>
    <lineage>
        <taxon>Bacteria</taxon>
        <taxon>Bacillati</taxon>
        <taxon>Actinomycetota</taxon>
        <taxon>Actinomycetes</taxon>
        <taxon>Micrococcales</taxon>
        <taxon>Brevibacteriaceae</taxon>
        <taxon>Brevibacterium</taxon>
    </lineage>
</organism>
<evidence type="ECO:0000259" key="5">
    <source>
        <dbReference type="Pfam" id="PF00551"/>
    </source>
</evidence>
<dbReference type="InterPro" id="IPR004607">
    <property type="entry name" value="GART"/>
</dbReference>
<evidence type="ECO:0000256" key="3">
    <source>
        <dbReference type="ARBA" id="ARBA00022755"/>
    </source>
</evidence>
<comment type="similarity">
    <text evidence="4">Belongs to the GART family.</text>
</comment>
<feature type="binding site" evidence="4">
    <location>
        <position position="77"/>
    </location>
    <ligand>
        <name>(6R)-10-formyltetrahydrofolate</name>
        <dbReference type="ChEBI" id="CHEBI:195366"/>
    </ligand>
</feature>
<comment type="caution">
    <text evidence="4">Lacks conserved residue(s) required for the propagation of feature annotation.</text>
</comment>
<gene>
    <name evidence="4" type="primary">purN</name>
    <name evidence="6" type="ORF">DFO65_109117</name>
</gene>
<feature type="site" description="Raises pKa of active site His" evidence="4">
    <location>
        <position position="157"/>
    </location>
</feature>
<comment type="catalytic activity">
    <reaction evidence="4">
        <text>N(1)-(5-phospho-beta-D-ribosyl)glycinamide + (6R)-10-formyltetrahydrofolate = N(2)-formyl-N(1)-(5-phospho-beta-D-ribosyl)glycinamide + (6S)-5,6,7,8-tetrahydrofolate + H(+)</text>
        <dbReference type="Rhea" id="RHEA:15053"/>
        <dbReference type="ChEBI" id="CHEBI:15378"/>
        <dbReference type="ChEBI" id="CHEBI:57453"/>
        <dbReference type="ChEBI" id="CHEBI:143788"/>
        <dbReference type="ChEBI" id="CHEBI:147286"/>
        <dbReference type="ChEBI" id="CHEBI:195366"/>
        <dbReference type="EC" id="2.1.2.2"/>
    </reaction>
</comment>
<dbReference type="Proteomes" id="UP000253509">
    <property type="component" value="Unassembled WGS sequence"/>
</dbReference>
<dbReference type="SUPFAM" id="SSF53328">
    <property type="entry name" value="Formyltransferase"/>
    <property type="match status" value="1"/>
</dbReference>
<dbReference type="EMBL" id="QNSB01000009">
    <property type="protein sequence ID" value="RBP70344.1"/>
    <property type="molecule type" value="Genomic_DNA"/>
</dbReference>
<dbReference type="HAMAP" id="MF_01930">
    <property type="entry name" value="PurN"/>
    <property type="match status" value="1"/>
</dbReference>
<comment type="pathway">
    <text evidence="1 4">Purine metabolism; IMP biosynthesis via de novo pathway; N(2)-formyl-N(1)-(5-phospho-D-ribosyl)glycinamide from N(1)-(5-phospho-D-ribosyl)glycinamide (10-formyl THF route): step 1/1.</text>
</comment>
<keyword evidence="2 4" id="KW-0808">Transferase</keyword>
<keyword evidence="3 4" id="KW-0658">Purine biosynthesis</keyword>
<dbReference type="NCBIfam" id="TIGR00639">
    <property type="entry name" value="PurN"/>
    <property type="match status" value="1"/>
</dbReference>
<comment type="function">
    <text evidence="4">Catalyzes the transfer of a formyl group from 10-formyltetrahydrofolate to 5-phospho-ribosyl-glycinamide (GAR), producing 5-phospho-ribosyl-N-formylglycinamide (FGAR) and tetrahydrofolate.</text>
</comment>
<reference evidence="6 7" key="1">
    <citation type="submission" date="2018-06" db="EMBL/GenBank/DDBJ databases">
        <title>Freshwater and sediment microbial communities from various areas in North America, analyzing microbe dynamics in response to fracking.</title>
        <authorList>
            <person name="Lamendella R."/>
        </authorList>
    </citation>
    <scope>NUCLEOTIDE SEQUENCE [LARGE SCALE GENOMIC DNA]</scope>
    <source>
        <strain evidence="6 7">3b_TX</strain>
    </source>
</reference>
<dbReference type="EC" id="2.1.2.2" evidence="4"/>
<dbReference type="PANTHER" id="PTHR43369:SF2">
    <property type="entry name" value="PHOSPHORIBOSYLGLYCINAMIDE FORMYLTRANSFERASE"/>
    <property type="match status" value="1"/>
</dbReference>
<dbReference type="GO" id="GO:0005829">
    <property type="term" value="C:cytosol"/>
    <property type="evidence" value="ECO:0007669"/>
    <property type="project" value="TreeGrafter"/>
</dbReference>
<evidence type="ECO:0000313" key="7">
    <source>
        <dbReference type="Proteomes" id="UP000253509"/>
    </source>
</evidence>
<dbReference type="CDD" id="cd08645">
    <property type="entry name" value="FMT_core_GART"/>
    <property type="match status" value="1"/>
</dbReference>
<dbReference type="GO" id="GO:0006189">
    <property type="term" value="P:'de novo' IMP biosynthetic process"/>
    <property type="evidence" value="ECO:0007669"/>
    <property type="project" value="UniProtKB-UniRule"/>
</dbReference>
<dbReference type="GO" id="GO:0004644">
    <property type="term" value="F:phosphoribosylglycinamide formyltransferase activity"/>
    <property type="evidence" value="ECO:0007669"/>
    <property type="project" value="UniProtKB-UniRule"/>
</dbReference>
<feature type="active site" description="Proton donor" evidence="4">
    <location>
        <position position="121"/>
    </location>
</feature>
<sequence>MGRVRIVLLASGSGTLTQAVIDAFAGSGEVDSRRGGNAAGVEIAAIGSDGPGAGVLERARAAGIPDFVVSPRDCADREEWNRRLRETVASYAPDWVVSAGFMRILGPEFIAAFPDRIINTHPALLPAFPGAHGVRDALAHGVRITGGTIHLVDTGVDTGPIITQFAVPVADDDTEESVHERIKTRERAELVALLTHLADHDLEIDGRQVRGYVTSAGDR</sequence>
<evidence type="ECO:0000256" key="4">
    <source>
        <dbReference type="HAMAP-Rule" id="MF_01930"/>
    </source>
</evidence>
<dbReference type="InterPro" id="IPR002376">
    <property type="entry name" value="Formyl_transf_N"/>
</dbReference>
<dbReference type="Pfam" id="PF00551">
    <property type="entry name" value="Formyl_trans_N"/>
    <property type="match status" value="1"/>
</dbReference>
<name>A0A366IIJ1_9MICO</name>
<evidence type="ECO:0000313" key="6">
    <source>
        <dbReference type="EMBL" id="RBP70344.1"/>
    </source>
</evidence>
<feature type="binding site" evidence="4">
    <location>
        <position position="119"/>
    </location>
    <ligand>
        <name>(6R)-10-formyltetrahydrofolate</name>
        <dbReference type="ChEBI" id="CHEBI:195366"/>
    </ligand>
</feature>
<feature type="domain" description="Formyl transferase N-terminal" evidence="5">
    <location>
        <begin position="5"/>
        <end position="192"/>
    </location>
</feature>
<protein>
    <recommendedName>
        <fullName evidence="4">Phosphoribosylglycinamide formyltransferase</fullName>
        <ecNumber evidence="4">2.1.2.2</ecNumber>
    </recommendedName>
    <alternativeName>
        <fullName evidence="4">5'-phosphoribosylglycinamide transformylase</fullName>
    </alternativeName>
    <alternativeName>
        <fullName evidence="4">GAR transformylase</fullName>
        <shortName evidence="4">GART</shortName>
    </alternativeName>
</protein>